<dbReference type="EMBL" id="JNFP01000046">
    <property type="protein sequence ID" value="KIA61359.1"/>
    <property type="molecule type" value="Genomic_DNA"/>
</dbReference>
<name>A0ABR4Z7U9_9NOCA</name>
<comment type="caution">
    <text evidence="1">The sequence shown here is derived from an EMBL/GenBank/DDBJ whole genome shotgun (WGS) entry which is preliminary data.</text>
</comment>
<dbReference type="RefSeq" id="WP_043677669.1">
    <property type="nucleotide sequence ID" value="NZ_BDCI01000048.1"/>
</dbReference>
<dbReference type="SUPFAM" id="SSF48150">
    <property type="entry name" value="DNA-glycosylase"/>
    <property type="match status" value="1"/>
</dbReference>
<gene>
    <name evidence="1" type="ORF">FG87_31160</name>
</gene>
<accession>A0ABR4Z7U9</accession>
<sequence>MPTVMLDHPGWNRSEDGRAHRVLTDNHHRISIVTAEDLPQTLFINCQPADARPVPITVGYFDPATLTGPLTLTAPLRALGTVTRLANPDLWDALGAALLGQFLTPKHLQRFYYRLCCTYGRRIHTPDGNTGWLFPRPDVIAALGREDVTDLLVRVKLPALQLAADAYLRHGEQWRELLGSGAPAVKLVEAITKVMPQLDRTAIARAVADHSNDFTVYPIDTTLRSSVCRLSTRHSWPVDDADFHTEWQAMTGEQQSVWTLLALAAGTDCCVRTPTPAVTESAEG</sequence>
<keyword evidence="2" id="KW-1185">Reference proteome</keyword>
<dbReference type="Proteomes" id="UP000031364">
    <property type="component" value="Unassembled WGS sequence"/>
</dbReference>
<dbReference type="InterPro" id="IPR011257">
    <property type="entry name" value="DNA_glycosylase"/>
</dbReference>
<evidence type="ECO:0000313" key="2">
    <source>
        <dbReference type="Proteomes" id="UP000031364"/>
    </source>
</evidence>
<reference evidence="1 2" key="1">
    <citation type="journal article" date="2014" name="Int. J. Syst. Evol. Microbiol.">
        <title>Nocardia vulneris sp. nov., isolated from wounds of human patients in North America.</title>
        <authorList>
            <person name="Lasker B.A."/>
            <person name="Bell M."/>
            <person name="Klenk H.P."/>
            <person name="Sproer C."/>
            <person name="Schumann C."/>
            <person name="Schumann P."/>
            <person name="Brown J.M."/>
        </authorList>
    </citation>
    <scope>NUCLEOTIDE SEQUENCE [LARGE SCALE GENOMIC DNA]</scope>
    <source>
        <strain evidence="1 2">W9851</strain>
    </source>
</reference>
<proteinExistence type="predicted"/>
<protein>
    <submittedName>
        <fullName evidence="1">Uncharacterized protein</fullName>
    </submittedName>
</protein>
<organism evidence="1 2">
    <name type="scientific">Nocardia vulneris</name>
    <dbReference type="NCBI Taxonomy" id="1141657"/>
    <lineage>
        <taxon>Bacteria</taxon>
        <taxon>Bacillati</taxon>
        <taxon>Actinomycetota</taxon>
        <taxon>Actinomycetes</taxon>
        <taxon>Mycobacteriales</taxon>
        <taxon>Nocardiaceae</taxon>
        <taxon>Nocardia</taxon>
    </lineage>
</organism>
<evidence type="ECO:0000313" key="1">
    <source>
        <dbReference type="EMBL" id="KIA61359.1"/>
    </source>
</evidence>